<feature type="compositionally biased region" description="Basic and acidic residues" evidence="1">
    <location>
        <begin position="471"/>
        <end position="491"/>
    </location>
</feature>
<sequence length="497" mass="57121">MKEQVMKTAEALHMGTDTDSLSAPSIFGNTAFETPLAMDGDTSTHDAAPQQLSKKGKLGVGGDVASRAQDATETQDNTMGQGAATRGENDVANNIEPTPVRIPYNNGYGDFFFGCLPKWKKPKITKDMSEDQKLDLMGITGSNGIPVVELGNFQRFGTFPYDKLPFEIREKIIRILLQPVISSDNDQNKGIEYTRFQLEFLPDPFYHHYMFCSTKWSYVLCEETAERLWKTECYPGRENLYLLTLNPVRTQYHSGPSKDWVFLGWLRRVSHVSASFRHELCKVLWAHTIVDTEGYEEPEDDCEIYRNYREGKENTILRDFKTFLTERPAILRGIKGFSIELSISRPQNLNKYDKFFEWCDYIAEKLELRSAWFKIALSERDLQEYVHGKEDGLHDLAATSRLRVSHYFGLELSRLYDENDSSVDDWDEPLDPKYQTALLAVMKPFSLRSQVKDPTTEEGKYLQARVEEFGETDKVEEARETEELKSTKADVEIEENQ</sequence>
<evidence type="ECO:0000256" key="1">
    <source>
        <dbReference type="SAM" id="MobiDB-lite"/>
    </source>
</evidence>
<keyword evidence="3" id="KW-1185">Reference proteome</keyword>
<name>A0A2J6SJA0_9HELO</name>
<reference evidence="2 3" key="1">
    <citation type="submission" date="2016-04" db="EMBL/GenBank/DDBJ databases">
        <title>A degradative enzymes factory behind the ericoid mycorrhizal symbiosis.</title>
        <authorList>
            <consortium name="DOE Joint Genome Institute"/>
            <person name="Martino E."/>
            <person name="Morin E."/>
            <person name="Grelet G."/>
            <person name="Kuo A."/>
            <person name="Kohler A."/>
            <person name="Daghino S."/>
            <person name="Barry K."/>
            <person name="Choi C."/>
            <person name="Cichocki N."/>
            <person name="Clum A."/>
            <person name="Copeland A."/>
            <person name="Hainaut M."/>
            <person name="Haridas S."/>
            <person name="Labutti K."/>
            <person name="Lindquist E."/>
            <person name="Lipzen A."/>
            <person name="Khouja H.-R."/>
            <person name="Murat C."/>
            <person name="Ohm R."/>
            <person name="Olson A."/>
            <person name="Spatafora J."/>
            <person name="Veneault-Fourrey C."/>
            <person name="Henrissat B."/>
            <person name="Grigoriev I."/>
            <person name="Martin F."/>
            <person name="Perotto S."/>
        </authorList>
    </citation>
    <scope>NUCLEOTIDE SEQUENCE [LARGE SCALE GENOMIC DNA]</scope>
    <source>
        <strain evidence="2 3">E</strain>
    </source>
</reference>
<dbReference type="EMBL" id="KZ613913">
    <property type="protein sequence ID" value="PMD50837.1"/>
    <property type="molecule type" value="Genomic_DNA"/>
</dbReference>
<proteinExistence type="predicted"/>
<evidence type="ECO:0000313" key="3">
    <source>
        <dbReference type="Proteomes" id="UP000235371"/>
    </source>
</evidence>
<feature type="compositionally biased region" description="Polar residues" evidence="1">
    <location>
        <begin position="69"/>
        <end position="80"/>
    </location>
</feature>
<dbReference type="OrthoDB" id="3558721at2759"/>
<dbReference type="AlphaFoldDB" id="A0A2J6SJA0"/>
<dbReference type="GeneID" id="36596306"/>
<dbReference type="InParanoid" id="A0A2J6SJA0"/>
<accession>A0A2J6SJA0</accession>
<evidence type="ECO:0000313" key="2">
    <source>
        <dbReference type="EMBL" id="PMD50837.1"/>
    </source>
</evidence>
<feature type="region of interest" description="Disordered" evidence="1">
    <location>
        <begin position="471"/>
        <end position="497"/>
    </location>
</feature>
<dbReference type="RefSeq" id="XP_024727741.1">
    <property type="nucleotide sequence ID" value="XM_024888230.1"/>
</dbReference>
<feature type="region of interest" description="Disordered" evidence="1">
    <location>
        <begin position="33"/>
        <end position="95"/>
    </location>
</feature>
<gene>
    <name evidence="2" type="ORF">K444DRAFT_711043</name>
</gene>
<organism evidence="2 3">
    <name type="scientific">Hyaloscypha bicolor E</name>
    <dbReference type="NCBI Taxonomy" id="1095630"/>
    <lineage>
        <taxon>Eukaryota</taxon>
        <taxon>Fungi</taxon>
        <taxon>Dikarya</taxon>
        <taxon>Ascomycota</taxon>
        <taxon>Pezizomycotina</taxon>
        <taxon>Leotiomycetes</taxon>
        <taxon>Helotiales</taxon>
        <taxon>Hyaloscyphaceae</taxon>
        <taxon>Hyaloscypha</taxon>
        <taxon>Hyaloscypha bicolor</taxon>
    </lineage>
</organism>
<protein>
    <submittedName>
        <fullName evidence="2">Uncharacterized protein</fullName>
    </submittedName>
</protein>
<dbReference type="Proteomes" id="UP000235371">
    <property type="component" value="Unassembled WGS sequence"/>
</dbReference>